<keyword evidence="6 22" id="KW-0645">Protease</keyword>
<dbReference type="Pfam" id="PF00004">
    <property type="entry name" value="AAA"/>
    <property type="match status" value="2"/>
</dbReference>
<dbReference type="InterPro" id="IPR037219">
    <property type="entry name" value="Peptidase_M41-like"/>
</dbReference>
<evidence type="ECO:0000313" key="23">
    <source>
        <dbReference type="Proteomes" id="UP000186817"/>
    </source>
</evidence>
<dbReference type="GO" id="GO:0005524">
    <property type="term" value="F:ATP binding"/>
    <property type="evidence" value="ECO:0007669"/>
    <property type="project" value="UniProtKB-KW"/>
</dbReference>
<comment type="similarity">
    <text evidence="3">Belongs to the TRAFAC class dynamin-like GTPase superfamily. IRG family.</text>
</comment>
<evidence type="ECO:0000256" key="9">
    <source>
        <dbReference type="ARBA" id="ARBA00022741"/>
    </source>
</evidence>
<feature type="transmembrane region" description="Helical" evidence="19">
    <location>
        <begin position="1457"/>
        <end position="1475"/>
    </location>
</feature>
<dbReference type="InterPro" id="IPR007743">
    <property type="entry name" value="Immunity-related_GTPase-like"/>
</dbReference>
<evidence type="ECO:0000256" key="7">
    <source>
        <dbReference type="ARBA" id="ARBA00022692"/>
    </source>
</evidence>
<dbReference type="GO" id="GO:0016887">
    <property type="term" value="F:ATP hydrolysis activity"/>
    <property type="evidence" value="ECO:0007669"/>
    <property type="project" value="InterPro"/>
</dbReference>
<dbReference type="SUPFAM" id="SSF52540">
    <property type="entry name" value="P-loop containing nucleoside triphosphate hydrolases"/>
    <property type="match status" value="3"/>
</dbReference>
<dbReference type="Gene3D" id="1.20.58.760">
    <property type="entry name" value="Peptidase M41"/>
    <property type="match status" value="2"/>
</dbReference>
<dbReference type="Pfam" id="PF17862">
    <property type="entry name" value="AAA_lid_3"/>
    <property type="match status" value="2"/>
</dbReference>
<dbReference type="GO" id="GO:0005525">
    <property type="term" value="F:GTP binding"/>
    <property type="evidence" value="ECO:0007669"/>
    <property type="project" value="InterPro"/>
</dbReference>
<dbReference type="SUPFAM" id="SSF56784">
    <property type="entry name" value="HAD-like"/>
    <property type="match status" value="1"/>
</dbReference>
<evidence type="ECO:0000256" key="17">
    <source>
        <dbReference type="SAM" id="Coils"/>
    </source>
</evidence>
<keyword evidence="9" id="KW-0547">Nucleotide-binding</keyword>
<evidence type="ECO:0000256" key="6">
    <source>
        <dbReference type="ARBA" id="ARBA00022670"/>
    </source>
</evidence>
<dbReference type="SMART" id="SM00577">
    <property type="entry name" value="CPDc"/>
    <property type="match status" value="1"/>
</dbReference>
<dbReference type="InterPro" id="IPR003960">
    <property type="entry name" value="ATPase_AAA_CS"/>
</dbReference>
<dbReference type="Gene3D" id="1.10.8.60">
    <property type="match status" value="2"/>
</dbReference>
<reference evidence="22 23" key="1">
    <citation type="submission" date="2016-02" db="EMBL/GenBank/DDBJ databases">
        <title>Genome analysis of coral dinoflagellate symbionts highlights evolutionary adaptations to a symbiotic lifestyle.</title>
        <authorList>
            <person name="Aranda M."/>
            <person name="Li Y."/>
            <person name="Liew Y.J."/>
            <person name="Baumgarten S."/>
            <person name="Simakov O."/>
            <person name="Wilson M."/>
            <person name="Piel J."/>
            <person name="Ashoor H."/>
            <person name="Bougouffa S."/>
            <person name="Bajic V.B."/>
            <person name="Ryu T."/>
            <person name="Ravasi T."/>
            <person name="Bayer T."/>
            <person name="Micklem G."/>
            <person name="Kim H."/>
            <person name="Bhak J."/>
            <person name="Lajeunesse T.C."/>
            <person name="Voolstra C.R."/>
        </authorList>
    </citation>
    <scope>NUCLEOTIDE SEQUENCE [LARGE SCALE GENOMIC DNA]</scope>
    <source>
        <strain evidence="22 23">CCMP2467</strain>
    </source>
</reference>
<proteinExistence type="inferred from homology"/>
<evidence type="ECO:0000256" key="5">
    <source>
        <dbReference type="ARBA" id="ARBA00010550"/>
    </source>
</evidence>
<dbReference type="InterPro" id="IPR003593">
    <property type="entry name" value="AAA+_ATPase"/>
</dbReference>
<dbReference type="CDD" id="cd19501">
    <property type="entry name" value="RecA-like_FtsH"/>
    <property type="match status" value="2"/>
</dbReference>
<feature type="region of interest" description="Disordered" evidence="18">
    <location>
        <begin position="991"/>
        <end position="1016"/>
    </location>
</feature>
<comment type="cofactor">
    <cofactor evidence="1">
        <name>Zn(2+)</name>
        <dbReference type="ChEBI" id="CHEBI:29105"/>
    </cofactor>
</comment>
<dbReference type="InterPro" id="IPR005936">
    <property type="entry name" value="FtsH"/>
</dbReference>
<name>A0A1Q9EXF7_SYMMI</name>
<dbReference type="Gene3D" id="3.40.50.300">
    <property type="entry name" value="P-loop containing nucleotide triphosphate hydrolases"/>
    <property type="match status" value="3"/>
</dbReference>
<dbReference type="SUPFAM" id="SSF50985">
    <property type="entry name" value="RCC1/BLIP-II"/>
    <property type="match status" value="1"/>
</dbReference>
<evidence type="ECO:0000259" key="21">
    <source>
        <dbReference type="PROSITE" id="PS51716"/>
    </source>
</evidence>
<dbReference type="InterPro" id="IPR000642">
    <property type="entry name" value="Peptidase_M41"/>
</dbReference>
<feature type="domain" description="IRG-type G" evidence="21">
    <location>
        <begin position="107"/>
        <end position="282"/>
    </location>
</feature>
<dbReference type="HAMAP" id="MF_01458">
    <property type="entry name" value="FtsH"/>
    <property type="match status" value="2"/>
</dbReference>
<keyword evidence="7 19" id="KW-0812">Transmembrane</keyword>
<evidence type="ECO:0000256" key="3">
    <source>
        <dbReference type="ARBA" id="ARBA00005429"/>
    </source>
</evidence>
<dbReference type="FunFam" id="3.40.50.300:FF:000001">
    <property type="entry name" value="ATP-dependent zinc metalloprotease FtsH"/>
    <property type="match status" value="2"/>
</dbReference>
<dbReference type="PANTHER" id="PTHR23076:SF139">
    <property type="entry name" value="ATP-DEPENDENT ZINC METALLOPROTEASE FTSH 2, CHLOROPLASTIC"/>
    <property type="match status" value="1"/>
</dbReference>
<gene>
    <name evidence="22" type="primary">ftsH</name>
    <name evidence="22" type="ORF">AK812_SmicGene3967</name>
</gene>
<dbReference type="Pfam" id="PF03031">
    <property type="entry name" value="NIF"/>
    <property type="match status" value="1"/>
</dbReference>
<evidence type="ECO:0000256" key="1">
    <source>
        <dbReference type="ARBA" id="ARBA00001947"/>
    </source>
</evidence>
<comment type="similarity">
    <text evidence="4">In the C-terminal section; belongs to the peptidase M41 family.</text>
</comment>
<dbReference type="InterPro" id="IPR041569">
    <property type="entry name" value="AAA_lid_3"/>
</dbReference>
<dbReference type="InterPro" id="IPR030385">
    <property type="entry name" value="G_IRG_dom"/>
</dbReference>
<dbReference type="FunFam" id="1.10.8.60:FF:000001">
    <property type="entry name" value="ATP-dependent zinc metalloprotease FtsH"/>
    <property type="match status" value="2"/>
</dbReference>
<dbReference type="InterPro" id="IPR003959">
    <property type="entry name" value="ATPase_AAA_core"/>
</dbReference>
<dbReference type="SUPFAM" id="SSF140990">
    <property type="entry name" value="FtsH protease domain-like"/>
    <property type="match status" value="2"/>
</dbReference>
<dbReference type="Gene3D" id="2.130.10.30">
    <property type="entry name" value="Regulator of chromosome condensation 1/beta-lactamase-inhibitor protein II"/>
    <property type="match status" value="2"/>
</dbReference>
<dbReference type="InterPro" id="IPR009091">
    <property type="entry name" value="RCC1/BLIP-II"/>
</dbReference>
<keyword evidence="10" id="KW-0378">Hydrolase</keyword>
<dbReference type="InterPro" id="IPR023214">
    <property type="entry name" value="HAD_sf"/>
</dbReference>
<dbReference type="PANTHER" id="PTHR23076">
    <property type="entry name" value="METALLOPROTEASE M41 FTSH"/>
    <property type="match status" value="1"/>
</dbReference>
<dbReference type="GO" id="GO:0009535">
    <property type="term" value="C:chloroplast thylakoid membrane"/>
    <property type="evidence" value="ECO:0007669"/>
    <property type="project" value="TreeGrafter"/>
</dbReference>
<feature type="domain" description="FCP1 homology" evidence="20">
    <location>
        <begin position="539"/>
        <end position="689"/>
    </location>
</feature>
<evidence type="ECO:0000256" key="12">
    <source>
        <dbReference type="ARBA" id="ARBA00022840"/>
    </source>
</evidence>
<evidence type="ECO:0000256" key="2">
    <source>
        <dbReference type="ARBA" id="ARBA00004370"/>
    </source>
</evidence>
<dbReference type="GO" id="GO:0006508">
    <property type="term" value="P:proteolysis"/>
    <property type="evidence" value="ECO:0007669"/>
    <property type="project" value="UniProtKB-KW"/>
</dbReference>
<evidence type="ECO:0000259" key="20">
    <source>
        <dbReference type="PROSITE" id="PS50969"/>
    </source>
</evidence>
<evidence type="ECO:0000313" key="22">
    <source>
        <dbReference type="EMBL" id="OLQ12128.1"/>
    </source>
</evidence>
<dbReference type="InterPro" id="IPR036412">
    <property type="entry name" value="HAD-like_sf"/>
</dbReference>
<evidence type="ECO:0000256" key="11">
    <source>
        <dbReference type="ARBA" id="ARBA00022833"/>
    </source>
</evidence>
<dbReference type="Gene3D" id="2.60.120.330">
    <property type="entry name" value="B-lactam Antibiotic, Isopenicillin N Synthase, Chain"/>
    <property type="match status" value="1"/>
</dbReference>
<evidence type="ECO:0000256" key="15">
    <source>
        <dbReference type="ARBA" id="ARBA00023078"/>
    </source>
</evidence>
<comment type="subcellular location">
    <subcellularLocation>
        <location evidence="2">Membrane</location>
    </subcellularLocation>
</comment>
<dbReference type="GO" id="GO:0010304">
    <property type="term" value="P:PSII associated light-harvesting complex II catabolic process"/>
    <property type="evidence" value="ECO:0007669"/>
    <property type="project" value="UniProtKB-ARBA"/>
</dbReference>
<organism evidence="22 23">
    <name type="scientific">Symbiodinium microadriaticum</name>
    <name type="common">Dinoflagellate</name>
    <name type="synonym">Zooxanthella microadriatica</name>
    <dbReference type="NCBI Taxonomy" id="2951"/>
    <lineage>
        <taxon>Eukaryota</taxon>
        <taxon>Sar</taxon>
        <taxon>Alveolata</taxon>
        <taxon>Dinophyceae</taxon>
        <taxon>Suessiales</taxon>
        <taxon>Symbiodiniaceae</taxon>
        <taxon>Symbiodinium</taxon>
    </lineage>
</organism>
<keyword evidence="14 22" id="KW-0482">Metalloprotease</keyword>
<keyword evidence="13 19" id="KW-1133">Transmembrane helix</keyword>
<dbReference type="GO" id="GO:0004176">
    <property type="term" value="F:ATP-dependent peptidase activity"/>
    <property type="evidence" value="ECO:0007669"/>
    <property type="project" value="InterPro"/>
</dbReference>
<evidence type="ECO:0000256" key="16">
    <source>
        <dbReference type="ARBA" id="ARBA00023136"/>
    </source>
</evidence>
<keyword evidence="8" id="KW-0479">Metal-binding</keyword>
<dbReference type="PROSITE" id="PS00674">
    <property type="entry name" value="AAA"/>
    <property type="match status" value="2"/>
</dbReference>
<keyword evidence="15" id="KW-0793">Thylakoid</keyword>
<dbReference type="NCBIfam" id="TIGR01241">
    <property type="entry name" value="FtsH_fam"/>
    <property type="match status" value="2"/>
</dbReference>
<protein>
    <submittedName>
        <fullName evidence="22">ATP-dependent zinc metalloprotease FtsH</fullName>
    </submittedName>
</protein>
<dbReference type="InterPro" id="IPR004274">
    <property type="entry name" value="FCP1_dom"/>
</dbReference>
<dbReference type="InterPro" id="IPR027417">
    <property type="entry name" value="P-loop_NTPase"/>
</dbReference>
<feature type="transmembrane region" description="Helical" evidence="19">
    <location>
        <begin position="1803"/>
        <end position="1823"/>
    </location>
</feature>
<keyword evidence="11" id="KW-0862">Zinc</keyword>
<feature type="transmembrane region" description="Helical" evidence="19">
    <location>
        <begin position="1390"/>
        <end position="1408"/>
    </location>
</feature>
<sequence length="3039" mass="327147">MKEGEGEVKASPDASRRVGESYEPCLVEGECCDELKQLRDVSFRLAELQHEMLAQRDSLGVQREELARREAELKVQQLELEKQRWQASDDISGSHPIPSWLERNSDGTMNVAVVGNSGVGKSLLINKMRRIRPGVPDWAPTGVRETTLRPTAYAFPQLEKVRLWDLPGAGTPGFPKDSYIRDMGLRYFDSVLIVTAGRFTSIDEALRAELEACGVPFFMVRTKIDLDVWNNKEDNQIEEEATLESIRQELYRLHGVDRLYLVSSRDPDRYDMPALLADAFPGVRAHLEATSFLFTGGKGEFGDSWSMPVIWSSTVAGVQGQWQDALENLLYIVDGTDVHITRDDGQTAIIQLTEADGKVWLQDRWYIDLASVGKARESSELRWIPTDLTDKPRVLEVRAILHRSCRQLSAAALRGVTATRDKHRLYRMISEQAAHRHRKTYGRADATFCISSPFRVKELLDEARDYLDSPQAAKVFRLAVHAAAYRLPAQLAALPGQLGQKASPLQVPDGSVNLALLFGPCIHLTNALLRDADGNGAGETATEATVRSFADHKAISDFCEQIYNQQQSMQGNVCQSLQKTWGKGPVVVFTASASIYADKVLDFLDPGRILIAHRLYREACTEIAGGHFKDLRKLGRPMKDVLLVDNSPLAPGLVPENGLLVSSWYGDDWQGISSSERALCAPRPMASNRVHQLCGVQGRLQFLEPRAFVEELTRQSFAIVSCPEELARPVALAMQRAEALLGISAATGLCLNYKRQKDLKQRLQVRRTGHGLQGLPGAEDDPGILSSSFEVMEAVAQVSMEAWCDRQGFPSQAAKSHFGDLSFGEEGCPEQGHGDPGTSGAAKGKSVLNLYHYFNEDPEEPCRQHADPGLVTVLCLSSTRKGLEVRLPLEPGGAPGLPASYDEEWQDVEAAMDLQRTGNAHLSQDPTNSGQEAFCFLVIVGETLERLSAGHHPACLHRVARTAEPRFNMAFELRPRCNVWHPWQQLLGPQSGYGAQQRGRALEQDGPSPSSGAMERRPRRLLGCGLLTALLVSWSCVSVRHLSADSSARQTTFSLWKVTPKKPAAVLDGAQTVTEAELRSGDVLTLHVNQVQIKGRKAGLYSTTFAAILGDGSVVAWGYADCGGDSSAVQEQLRDVQQIQASDGAFAAILGDGSVVTWGYADCGGDSSAVQEQLRDVQQIQASQAAFAAILGDGSVATWGYADQGGDSSAVQDQLRDVQQIQASHTAFAAILGDGSVVTWGFGGGDSSVVQEQLRDVQQIQASQAAFAAILGDGSVVTWGYAGHGGDSSAVQEQLRDVQQIQASDGAFAAILGDGSVVTWGDADQGGDSSAVQDQLRDVHQIQASQAAFAAILGDGSVADDGEEEEDDGAPNKKGPLGWLHYDVILASRTSYPVALMIGFTCYGNVVLRKESADKPYPSWLFGWLLGMVCYTYPGAVFSDLLFVPNAPLRALTNNNILLWFSIWYLLIQNSMWVYKSLQQKHVFIWLTTWWLADATRASLLFLERAVAHQPVFARGVWQAFVWCGAGPVARLEAGQLHMAAGGGSAAVMGRNEAPRQMQAQTRSTAASSAASMTQEAGQLHMAAAGGSAAVMGAVAALGPRRAAAKRSRQTVATRAAKQEALEGLSELVGLAEQLVHRPGPQQLFLLVQQLQAFASAELRRGAELSAPAARAFEEVVQGASEALVSSADKQLKWAAGAAASLLLTFSVTLQPAFAADVVNYSDFMESVNRGDVEMVRVQDDQLSAQYTTKDGARKEVNLIPNAQIEDQLFNILAQKKVDVVMQTPGANSGGPLDFLARFAGPIAWLIAGLLFLFGGAGMGGPAGPGGPGGNPFELGKSKARIIKDGDTKVKFADVAGCDGAKQELVEVVDFLKNTSRYSELGAKIPKGALLVGPPGTGKTLLAKAVAGEAGVPFFSISASEFVEIFAGIGASRVRDLFEQAKKSAPCIIFIDEIDAVGRQRSAGFGQGNDEREQTVNQLLTEMDGFEANKGVVVIAATNRADILDQALVRPGRFDRQIQVDPPDVQGRSEILKVHAKGKNLAAGVDLTAIARQTPGMSGADLANLLNEGAIVAARQNKAEIDSDDIFNALERISIGLEKKDAVMSEQKKKLVAYHEAGHAILGALMNDYDVVAKISIVPRGPAGGVTIFMPSEDRLNSGLYSKEFLENRMCVALGGRLAEEIINGKDNVTTGASNDFQQCTQVAKQMVMTLGMSPEIGQRLLGGQQGGGPFMGRDFMGQGAPPMSQALKQKVDAEIKRIVDEQYQRGMKLLRDNMYLLDELAKLLLEEEKVSGEQLMKLINKAAAEGKLVMGNSKMAVAAYTGEVIENSSEVSLPRKTQCVHPDKPMMFACADCPRRGFCGSTRAAPRDGKAARSAVARLGLATPEAESRESTSEEVLRRIKGMAAEVSPSGAALPESVVKHAAVQALAVLAASAGPLAAKADDVPALQSMGTPQMQMQQPGGGLQRVSGRVTYSRLLEFVDEGSVKRVDFYDLGRTAVATVTVAGREQQLVCDLPGATTGLIEKLTTKGISIEVHQPEKPNPIFNVLGDVAFPLLLIAGLLFLRSRAPGGGGIPGFGNQGQAKIMITPETGVKFEDVAGIDEAKEELMEIVDFLKAPERFVKVGAKIPRGVLLTGPPGTGKTLMAKALAGESGVPFIQSSASEFIELFVGVGASRVRDIFKQAKEKAPCIVFIDEIDAIGRQRGAGMGGGNDEREQTLNQILTEMDGFEGNSGVIVVAATNRSDILDNALLRPGRFDRRVQVGLPDVKGRAQILEVHVKNKKLDGEITLMDIAKRTAGFSGADLENLMNESAILAARRNKKAISMDEINDATDRVIAGLEGRALQDNAAKKLIAYHEAGHAIVGTLLPYHDPVNKVTLIPRGQAKGLTWFTPGEDQSLISAAMLKARIAGALGGRAAEQLVFGTSQVTTGAGGDLQQVERMARAMVTQFGMSEVGSLAIDDGGFMGPDYSEELSSKIDNAIKEISDDCYLNALNILMTNRACLDRVADELTETETMTGDRLRELIAEYVEIPSKLAAV</sequence>
<dbReference type="Gene3D" id="3.30.720.210">
    <property type="match status" value="2"/>
</dbReference>
<dbReference type="Pfam" id="PF05049">
    <property type="entry name" value="IIGP"/>
    <property type="match status" value="1"/>
</dbReference>
<evidence type="ECO:0000256" key="4">
    <source>
        <dbReference type="ARBA" id="ARBA00010044"/>
    </source>
</evidence>
<evidence type="ECO:0000256" key="14">
    <source>
        <dbReference type="ARBA" id="ARBA00023049"/>
    </source>
</evidence>
<keyword evidence="12" id="KW-0067">ATP-binding</keyword>
<evidence type="ECO:0000256" key="19">
    <source>
        <dbReference type="SAM" id="Phobius"/>
    </source>
</evidence>
<dbReference type="FunFam" id="1.20.58.760:FF:000001">
    <property type="entry name" value="ATP-dependent zinc metalloprotease FtsH"/>
    <property type="match status" value="2"/>
</dbReference>
<dbReference type="OrthoDB" id="440855at2759"/>
<dbReference type="EMBL" id="LSRX01000048">
    <property type="protein sequence ID" value="OLQ12128.1"/>
    <property type="molecule type" value="Genomic_DNA"/>
</dbReference>
<dbReference type="GO" id="GO:0046872">
    <property type="term" value="F:metal ion binding"/>
    <property type="evidence" value="ECO:0007669"/>
    <property type="project" value="UniProtKB-KW"/>
</dbReference>
<evidence type="ECO:0000256" key="8">
    <source>
        <dbReference type="ARBA" id="ARBA00022723"/>
    </source>
</evidence>
<dbReference type="PROSITE" id="PS50969">
    <property type="entry name" value="FCP1"/>
    <property type="match status" value="1"/>
</dbReference>
<feature type="transmembrane region" description="Helical" evidence="19">
    <location>
        <begin position="1420"/>
        <end position="1437"/>
    </location>
</feature>
<evidence type="ECO:0000256" key="18">
    <source>
        <dbReference type="SAM" id="MobiDB-lite"/>
    </source>
</evidence>
<dbReference type="GO" id="GO:0004222">
    <property type="term" value="F:metalloendopeptidase activity"/>
    <property type="evidence" value="ECO:0007669"/>
    <property type="project" value="InterPro"/>
</dbReference>
<keyword evidence="23" id="KW-1185">Reference proteome</keyword>
<dbReference type="InterPro" id="IPR027443">
    <property type="entry name" value="IPNS-like_sf"/>
</dbReference>
<keyword evidence="17" id="KW-0175">Coiled coil</keyword>
<evidence type="ECO:0000256" key="10">
    <source>
        <dbReference type="ARBA" id="ARBA00022801"/>
    </source>
</evidence>
<comment type="caution">
    <text evidence="22">The sequence shown here is derived from an EMBL/GenBank/DDBJ whole genome shotgun (WGS) entry which is preliminary data.</text>
</comment>
<dbReference type="CDD" id="cd07521">
    <property type="entry name" value="HAD_FCP1-like"/>
    <property type="match status" value="1"/>
</dbReference>
<dbReference type="PROSITE" id="PS51716">
    <property type="entry name" value="G_IRG"/>
    <property type="match status" value="1"/>
</dbReference>
<comment type="similarity">
    <text evidence="5">In the N-terminal section; belongs to the AAA ATPase family.</text>
</comment>
<dbReference type="Gene3D" id="3.40.50.1000">
    <property type="entry name" value="HAD superfamily/HAD-like"/>
    <property type="match status" value="1"/>
</dbReference>
<accession>A0A1Q9EXF7</accession>
<keyword evidence="16 19" id="KW-0472">Membrane</keyword>
<dbReference type="Pfam" id="PF01434">
    <property type="entry name" value="Peptidase_M41"/>
    <property type="match status" value="2"/>
</dbReference>
<feature type="coiled-coil region" evidence="17">
    <location>
        <begin position="61"/>
        <end position="88"/>
    </location>
</feature>
<evidence type="ECO:0000256" key="13">
    <source>
        <dbReference type="ARBA" id="ARBA00022989"/>
    </source>
</evidence>
<dbReference type="SMART" id="SM00382">
    <property type="entry name" value="AAA"/>
    <property type="match status" value="3"/>
</dbReference>
<dbReference type="SUPFAM" id="SSF51197">
    <property type="entry name" value="Clavaminate synthase-like"/>
    <property type="match status" value="1"/>
</dbReference>
<dbReference type="Proteomes" id="UP000186817">
    <property type="component" value="Unassembled WGS sequence"/>
</dbReference>